<accession>A0ABP0D3N1</accession>
<sequence>MEYGAFAIVGLYLFCFVVVMLMQPLDQPWLPKPFQTGGSIRKLAPLVQNKNNGEANPHSVGLELGTIDETFDLADFPPMFDMDFSVDFSVFATASSAMSSTPTPMALSARTNTPSSSRTDERTPSPPAIIPVTPTEPGPVALLLKVSISVEMDMNNIGSQAESSKTAEARAYRSKSYKANTVSSTFTCIPEVQGE</sequence>
<evidence type="ECO:0000256" key="1">
    <source>
        <dbReference type="SAM" id="MobiDB-lite"/>
    </source>
</evidence>
<dbReference type="EMBL" id="CAWUHD010000252">
    <property type="protein sequence ID" value="CAK7238457.1"/>
    <property type="molecule type" value="Genomic_DNA"/>
</dbReference>
<gene>
    <name evidence="3" type="ORF">SEUCBS140593_010707</name>
</gene>
<keyword evidence="4" id="KW-1185">Reference proteome</keyword>
<keyword evidence="2" id="KW-0472">Membrane</keyword>
<organism evidence="3 4">
    <name type="scientific">Sporothrix eucalyptigena</name>
    <dbReference type="NCBI Taxonomy" id="1812306"/>
    <lineage>
        <taxon>Eukaryota</taxon>
        <taxon>Fungi</taxon>
        <taxon>Dikarya</taxon>
        <taxon>Ascomycota</taxon>
        <taxon>Pezizomycotina</taxon>
        <taxon>Sordariomycetes</taxon>
        <taxon>Sordariomycetidae</taxon>
        <taxon>Ophiostomatales</taxon>
        <taxon>Ophiostomataceae</taxon>
        <taxon>Sporothrix</taxon>
    </lineage>
</organism>
<feature type="compositionally biased region" description="Pro residues" evidence="1">
    <location>
        <begin position="124"/>
        <end position="134"/>
    </location>
</feature>
<protein>
    <submittedName>
        <fullName evidence="3">Uncharacterized protein</fullName>
    </submittedName>
</protein>
<keyword evidence="2" id="KW-0812">Transmembrane</keyword>
<evidence type="ECO:0000313" key="3">
    <source>
        <dbReference type="EMBL" id="CAK7238457.1"/>
    </source>
</evidence>
<evidence type="ECO:0000313" key="4">
    <source>
        <dbReference type="Proteomes" id="UP001642482"/>
    </source>
</evidence>
<name>A0ABP0D3N1_9PEZI</name>
<comment type="caution">
    <text evidence="3">The sequence shown here is derived from an EMBL/GenBank/DDBJ whole genome shotgun (WGS) entry which is preliminary data.</text>
</comment>
<evidence type="ECO:0000256" key="2">
    <source>
        <dbReference type="SAM" id="Phobius"/>
    </source>
</evidence>
<feature type="transmembrane region" description="Helical" evidence="2">
    <location>
        <begin position="6"/>
        <end position="25"/>
    </location>
</feature>
<feature type="region of interest" description="Disordered" evidence="1">
    <location>
        <begin position="98"/>
        <end position="134"/>
    </location>
</feature>
<proteinExistence type="predicted"/>
<reference evidence="3 4" key="1">
    <citation type="submission" date="2024-01" db="EMBL/GenBank/DDBJ databases">
        <authorList>
            <person name="Allen C."/>
            <person name="Tagirdzhanova G."/>
        </authorList>
    </citation>
    <scope>NUCLEOTIDE SEQUENCE [LARGE SCALE GENOMIC DNA]</scope>
</reference>
<dbReference type="Proteomes" id="UP001642482">
    <property type="component" value="Unassembled WGS sequence"/>
</dbReference>
<keyword evidence="2" id="KW-1133">Transmembrane helix</keyword>